<dbReference type="InterPro" id="IPR011049">
    <property type="entry name" value="Serralysin-like_metalloprot_C"/>
</dbReference>
<evidence type="ECO:0008006" key="3">
    <source>
        <dbReference type="Google" id="ProtNLM"/>
    </source>
</evidence>
<dbReference type="KEGG" id="mpro:BJP34_12465"/>
<dbReference type="Proteomes" id="UP000177870">
    <property type="component" value="Chromosome"/>
</dbReference>
<name>A0A1D8TRF0_9CYAN</name>
<protein>
    <recommendedName>
        <fullName evidence="3">Calcium-binding protein</fullName>
    </recommendedName>
</protein>
<dbReference type="STRING" id="1458985.BJP34_12465"/>
<dbReference type="RefSeq" id="WP_070392624.1">
    <property type="nucleotide sequence ID" value="NZ_CP017599.1"/>
</dbReference>
<dbReference type="InterPro" id="IPR001343">
    <property type="entry name" value="Hemolysn_Ca-bd"/>
</dbReference>
<proteinExistence type="predicted"/>
<dbReference type="OrthoDB" id="490661at2"/>
<organism evidence="1 2">
    <name type="scientific">Moorena producens PAL-8-15-08-1</name>
    <dbReference type="NCBI Taxonomy" id="1458985"/>
    <lineage>
        <taxon>Bacteria</taxon>
        <taxon>Bacillati</taxon>
        <taxon>Cyanobacteriota</taxon>
        <taxon>Cyanophyceae</taxon>
        <taxon>Coleofasciculales</taxon>
        <taxon>Coleofasciculaceae</taxon>
        <taxon>Moorena</taxon>
    </lineage>
</organism>
<dbReference type="PRINTS" id="PR00313">
    <property type="entry name" value="CABNDNGRPT"/>
</dbReference>
<accession>A0A1D8TRF0</accession>
<dbReference type="EMBL" id="CP017599">
    <property type="protein sequence ID" value="AOX00154.1"/>
    <property type="molecule type" value="Genomic_DNA"/>
</dbReference>
<reference evidence="2" key="1">
    <citation type="submission" date="2016-10" db="EMBL/GenBank/DDBJ databases">
        <title>Comparative genomics uncovers the prolific and rare metabolic potential of the cyanobacterial genus Moorea.</title>
        <authorList>
            <person name="Leao T."/>
            <person name="Castelao G."/>
            <person name="Korobeynikov A."/>
            <person name="Monroe E.A."/>
            <person name="Podell S."/>
            <person name="Glukhov E."/>
            <person name="Allen E."/>
            <person name="Gerwick W.H."/>
            <person name="Gerwick L."/>
        </authorList>
    </citation>
    <scope>NUCLEOTIDE SEQUENCE [LARGE SCALE GENOMIC DNA]</scope>
    <source>
        <strain evidence="2">PAL-8-15-08-1</strain>
    </source>
</reference>
<dbReference type="Gene3D" id="2.150.10.10">
    <property type="entry name" value="Serralysin-like metalloprotease, C-terminal"/>
    <property type="match status" value="1"/>
</dbReference>
<gene>
    <name evidence="1" type="ORF">BJP34_12465</name>
</gene>
<evidence type="ECO:0000313" key="2">
    <source>
        <dbReference type="Proteomes" id="UP000177870"/>
    </source>
</evidence>
<dbReference type="Pfam" id="PF00353">
    <property type="entry name" value="HemolysinCabind"/>
    <property type="match status" value="1"/>
</dbReference>
<evidence type="ECO:0000313" key="1">
    <source>
        <dbReference type="EMBL" id="AOX00154.1"/>
    </source>
</evidence>
<dbReference type="AlphaFoldDB" id="A0A1D8TRF0"/>
<sequence>MSNTFIPTGETLTEPVVLPGVGDSLSVFGTLDVDGSAVDITGTNASIFNAETGTIDGSFNGVNFVNGGVSSGTLTNQGLITSDSRPVNIGGQNIKVDNLAQIISSASPRDGVVYADQTATSYDIFNGPDALIDVGEGNDGDAISLQLGANVTGSVVNQGTVIGRGVPVGNNQATAIRLRQGTDIGGADVSVFNGDIVNEGTLISETDSGILIESGVELNGTIVNNGTIDGAFNGVSFANGGTSSGALQNFGTITSASRAVNIGGQDISLQNFGEILTSASPRDGVVYTDQSALSYSIVNESSGLIDVGEGNDGDAISLQLGADVTGSVINRGTVIGRGVPVGNNRATAVRLRQGTNTDLSVFNGDIVNEGTLTSETDAAVLIEDGVELNGDIINRGTINGGVVAGSPQVGIDAQGAEGDVTVVNQGTINGDVLLSAGNDTYDGIAGTVNGTVFGNEGNDTLIGGSANDVLNGGVGNDLLTGNSGADIFAFGSEIFQDGLQDFDQITDFEAGDAFDFADEFLGNISFGRETVSGQEAVVAILGGEDNLTVFGNLDAAEQAFNAFV</sequence>
<dbReference type="GO" id="GO:0005509">
    <property type="term" value="F:calcium ion binding"/>
    <property type="evidence" value="ECO:0007669"/>
    <property type="project" value="InterPro"/>
</dbReference>